<proteinExistence type="predicted"/>
<feature type="transmembrane region" description="Helical" evidence="1">
    <location>
        <begin position="79"/>
        <end position="98"/>
    </location>
</feature>
<sequence>MAPAPALPAGALGALPPLPAFAPAGLATNLFGANNYDPGLLLGSPLGDAASALFNPKADSDVTTVSQAQVLGATSGSGYGTPVTIGVIILACLIGFAVRHRVISRMKARELPPVDYTPRHAAPEPETELVEAPHEARTMVVLTPR</sequence>
<keyword evidence="1" id="KW-0812">Transmembrane</keyword>
<evidence type="ECO:0000256" key="2">
    <source>
        <dbReference type="SAM" id="SignalP"/>
    </source>
</evidence>
<accession>A0ABT7MH44</accession>
<dbReference type="Proteomes" id="UP001231924">
    <property type="component" value="Unassembled WGS sequence"/>
</dbReference>
<comment type="caution">
    <text evidence="3">The sequence shown here is derived from an EMBL/GenBank/DDBJ whole genome shotgun (WGS) entry which is preliminary data.</text>
</comment>
<name>A0ABT7MH44_9PSEU</name>
<evidence type="ECO:0000313" key="4">
    <source>
        <dbReference type="Proteomes" id="UP001231924"/>
    </source>
</evidence>
<keyword evidence="1" id="KW-0472">Membrane</keyword>
<dbReference type="EMBL" id="JASVWF010000006">
    <property type="protein sequence ID" value="MDL5159252.1"/>
    <property type="molecule type" value="Genomic_DNA"/>
</dbReference>
<feature type="chain" id="PRO_5046823361" evidence="2">
    <location>
        <begin position="23"/>
        <end position="145"/>
    </location>
</feature>
<protein>
    <submittedName>
        <fullName evidence="3">Uncharacterized protein</fullName>
    </submittedName>
</protein>
<reference evidence="3 4" key="1">
    <citation type="submission" date="2023-06" db="EMBL/GenBank/DDBJ databases">
        <title>Actinomycetospora Odt1-22.</title>
        <authorList>
            <person name="Supong K."/>
        </authorList>
    </citation>
    <scope>NUCLEOTIDE SEQUENCE [LARGE SCALE GENOMIC DNA]</scope>
    <source>
        <strain evidence="3 4">Odt1-22</strain>
    </source>
</reference>
<keyword evidence="2" id="KW-0732">Signal</keyword>
<organism evidence="3 4">
    <name type="scientific">Actinomycetospora termitidis</name>
    <dbReference type="NCBI Taxonomy" id="3053470"/>
    <lineage>
        <taxon>Bacteria</taxon>
        <taxon>Bacillati</taxon>
        <taxon>Actinomycetota</taxon>
        <taxon>Actinomycetes</taxon>
        <taxon>Pseudonocardiales</taxon>
        <taxon>Pseudonocardiaceae</taxon>
        <taxon>Actinomycetospora</taxon>
    </lineage>
</organism>
<evidence type="ECO:0000256" key="1">
    <source>
        <dbReference type="SAM" id="Phobius"/>
    </source>
</evidence>
<evidence type="ECO:0000313" key="3">
    <source>
        <dbReference type="EMBL" id="MDL5159252.1"/>
    </source>
</evidence>
<keyword evidence="4" id="KW-1185">Reference proteome</keyword>
<gene>
    <name evidence="3" type="ORF">QRT03_25020</name>
</gene>
<keyword evidence="1" id="KW-1133">Transmembrane helix</keyword>
<feature type="signal peptide" evidence="2">
    <location>
        <begin position="1"/>
        <end position="22"/>
    </location>
</feature>
<dbReference type="RefSeq" id="WP_286055830.1">
    <property type="nucleotide sequence ID" value="NZ_JASVWF010000006.1"/>
</dbReference>